<feature type="transmembrane region" description="Helical" evidence="1">
    <location>
        <begin position="105"/>
        <end position="130"/>
    </location>
</feature>
<feature type="transmembrane region" description="Helical" evidence="1">
    <location>
        <begin position="372"/>
        <end position="388"/>
    </location>
</feature>
<dbReference type="Gene3D" id="1.10.390.10">
    <property type="entry name" value="Neutral Protease Domain 2"/>
    <property type="match status" value="1"/>
</dbReference>
<keyword evidence="4" id="KW-1185">Reference proteome</keyword>
<dbReference type="InterPro" id="IPR027268">
    <property type="entry name" value="Peptidase_M4/M1_CTD_sf"/>
</dbReference>
<evidence type="ECO:0000313" key="3">
    <source>
        <dbReference type="EMBL" id="NGZ89796.1"/>
    </source>
</evidence>
<feature type="transmembrane region" description="Helical" evidence="1">
    <location>
        <begin position="451"/>
        <end position="472"/>
    </location>
</feature>
<comment type="caution">
    <text evidence="3">The sequence shown here is derived from an EMBL/GenBank/DDBJ whole genome shotgun (WGS) entry which is preliminary data.</text>
</comment>
<proteinExistence type="predicted"/>
<organism evidence="3 4">
    <name type="scientific">Psychroflexus maritimus</name>
    <dbReference type="NCBI Taxonomy" id="2714865"/>
    <lineage>
        <taxon>Bacteria</taxon>
        <taxon>Pseudomonadati</taxon>
        <taxon>Bacteroidota</taxon>
        <taxon>Flavobacteriia</taxon>
        <taxon>Flavobacteriales</taxon>
        <taxon>Flavobacteriaceae</taxon>
        <taxon>Psychroflexus</taxon>
    </lineage>
</organism>
<sequence>MFAKIFKFEIGYWFKSYLFYTYMALIFVLSIFVMGIALGIFDNSTMSVVGIKKMNSPLAIAGLLSGIAFLIYFLLPSIIGNSIYKDYKSEMHEVLFSYPFTKAQYLLAKFFSSLFASLLIVIVALLGIIIACYLPGVNQDLLNEFQLINYLQPFLLIIVPNFIFFGSIVFGVVTFSRNIFVGFIVVLVLLVLQGLAGSYMAELDTKAIGALLDPLGTNAISFITEYWTVEEQNSQLIPFEGYLLYNRLLWLGISFIVFAFIYNRFNFQHAAPKLKLFKRKNEKRFTKRNFGGYKIAELPKVNLDFSNLRLIKTTWTHALFDLKYILKNWAFISIYVVSVFVLFLILSEGFSILGTKTLPVTRIMVDLGSQNISFFLMILVFLFSGMLIHRGSLAKMHQLLDASAQPTWVFVISKFVAILLMILVLYGSTILISIGFQAYNGFYDFEIGLYLYHYFIIKLSDWITWVMLAFLFHSLIKNYVVGFVSLLAFSILLGFFPSFGIEQSIFILGEDPGVYYSDMDGFGSGQKRYFVYKLYWFLLGIVFLVLATLFYKRGLTVDVKERLQVFIERFSIQRKLILFCSLFFFIGLGTYIYYVNNVENERYSGKERELQRVAYERDFGTYNQMKHPRITATKIELDLFPKTRDYHAKGKFTLTNKTKQPIDSLWVNLSKDDILNFDFSKEFSVSLENEDYEFKVIHLTEALAPGEELIFSFEMKNKPNTWLRNNSPVRYNGTFINNNIFPSFGYQEAYEINNAKLREKYDLPFKERMKSPFDEDALQNTYISNQADWIDFETIVSTSEDQIAIAPGYLEKEWVEDGQRYFHYKMDDKILNFYNFMSAEYEVMEEEHEGIAVQIFYHPGHTYNLDRMMNGAKDALSYYGKNFSPYQFRQLRIIEFPSSGGTFAQAFANTVPFSEGIGFIADVDEESGVDYPYSVTAHEVAHQWWAHQVIGANVRGATLMSESLSEYSSLKVLEERYGKNQMRQFLKDALDKYLSGRTFESQKELPLILNENQQYIHYNKGSLVLYAISDYVGDTAFNKMLSKYIEDVAFQEPPYTTSIEFTKYISEIVPEELQYLVVDLLETITLYDNKVVDASFEKLEEGGKFQVNFSGIVSKYKSDDTGNKSYEDQFNQKLSYNLDEDELVSYPLKDYVEVGVFGKDEDGEEIILYLEKHLIEDIFNEFTIEVDLEPTEVGIDPYNKLIDRNSSDNRKKL</sequence>
<evidence type="ECO:0000313" key="4">
    <source>
        <dbReference type="Proteomes" id="UP000643701"/>
    </source>
</evidence>
<dbReference type="Pfam" id="PF01433">
    <property type="entry name" value="Peptidase_M1"/>
    <property type="match status" value="1"/>
</dbReference>
<feature type="transmembrane region" description="Helical" evidence="1">
    <location>
        <begin position="20"/>
        <end position="41"/>
    </location>
</feature>
<feature type="transmembrane region" description="Helical" evidence="1">
    <location>
        <begin position="248"/>
        <end position="265"/>
    </location>
</feature>
<dbReference type="EMBL" id="JAANAS010000042">
    <property type="protein sequence ID" value="NGZ89796.1"/>
    <property type="molecule type" value="Genomic_DNA"/>
</dbReference>
<feature type="transmembrane region" description="Helical" evidence="1">
    <location>
        <begin position="150"/>
        <end position="173"/>
    </location>
</feature>
<feature type="transmembrane region" description="Helical" evidence="1">
    <location>
        <begin position="534"/>
        <end position="555"/>
    </location>
</feature>
<name>A0A967E6I5_9FLAO</name>
<feature type="transmembrane region" description="Helical" evidence="1">
    <location>
        <begin position="61"/>
        <end position="84"/>
    </location>
</feature>
<evidence type="ECO:0000259" key="2">
    <source>
        <dbReference type="Pfam" id="PF01433"/>
    </source>
</evidence>
<keyword evidence="1" id="KW-1133">Transmembrane helix</keyword>
<gene>
    <name evidence="3" type="ORF">G7034_05965</name>
</gene>
<evidence type="ECO:0000256" key="1">
    <source>
        <dbReference type="SAM" id="Phobius"/>
    </source>
</evidence>
<reference evidence="3" key="1">
    <citation type="submission" date="2020-03" db="EMBL/GenBank/DDBJ databases">
        <title>Psychroflexus Maritimus sp. nov., isolate from marine sediment.</title>
        <authorList>
            <person name="Zhong Y.-L."/>
        </authorList>
    </citation>
    <scope>NUCLEOTIDE SEQUENCE</scope>
    <source>
        <strain evidence="3">C1</strain>
    </source>
</reference>
<feature type="transmembrane region" description="Helical" evidence="1">
    <location>
        <begin position="408"/>
        <end position="439"/>
    </location>
</feature>
<dbReference type="Proteomes" id="UP000643701">
    <property type="component" value="Unassembled WGS sequence"/>
</dbReference>
<protein>
    <recommendedName>
        <fullName evidence="2">Peptidase M1 membrane alanine aminopeptidase domain-containing protein</fullName>
    </recommendedName>
</protein>
<keyword evidence="1" id="KW-0812">Transmembrane</keyword>
<accession>A0A967E6I5</accession>
<dbReference type="GO" id="GO:0008237">
    <property type="term" value="F:metallopeptidase activity"/>
    <property type="evidence" value="ECO:0007669"/>
    <property type="project" value="InterPro"/>
</dbReference>
<feature type="transmembrane region" description="Helical" evidence="1">
    <location>
        <begin position="180"/>
        <end position="201"/>
    </location>
</feature>
<dbReference type="InterPro" id="IPR014782">
    <property type="entry name" value="Peptidase_M1_dom"/>
</dbReference>
<feature type="transmembrane region" description="Helical" evidence="1">
    <location>
        <begin position="479"/>
        <end position="499"/>
    </location>
</feature>
<dbReference type="SUPFAM" id="SSF55486">
    <property type="entry name" value="Metalloproteases ('zincins'), catalytic domain"/>
    <property type="match status" value="1"/>
</dbReference>
<feature type="transmembrane region" description="Helical" evidence="1">
    <location>
        <begin position="576"/>
        <end position="594"/>
    </location>
</feature>
<dbReference type="GO" id="GO:0008270">
    <property type="term" value="F:zinc ion binding"/>
    <property type="evidence" value="ECO:0007669"/>
    <property type="project" value="InterPro"/>
</dbReference>
<keyword evidence="1" id="KW-0472">Membrane</keyword>
<feature type="domain" description="Peptidase M1 membrane alanine aminopeptidase" evidence="2">
    <location>
        <begin position="870"/>
        <end position="1052"/>
    </location>
</feature>
<feature type="transmembrane region" description="Helical" evidence="1">
    <location>
        <begin position="329"/>
        <end position="352"/>
    </location>
</feature>
<dbReference type="AlphaFoldDB" id="A0A967E6I5"/>